<organism evidence="1 2">
    <name type="scientific">Polyrhizophydium stewartii</name>
    <dbReference type="NCBI Taxonomy" id="2732419"/>
    <lineage>
        <taxon>Eukaryota</taxon>
        <taxon>Fungi</taxon>
        <taxon>Fungi incertae sedis</taxon>
        <taxon>Chytridiomycota</taxon>
        <taxon>Chytridiomycota incertae sedis</taxon>
        <taxon>Chytridiomycetes</taxon>
        <taxon>Rhizophydiales</taxon>
        <taxon>Rhizophydiales incertae sedis</taxon>
        <taxon>Polyrhizophydium</taxon>
    </lineage>
</organism>
<keyword evidence="2" id="KW-1185">Reference proteome</keyword>
<gene>
    <name evidence="1" type="ORF">HK105_205610</name>
</gene>
<sequence length="53" mass="6071">MYLDALFFVGCLATLPTLPFRLSDQEIFADLTLISKAQHQNVRKATQAFKNRK</sequence>
<proteinExistence type="predicted"/>
<evidence type="ECO:0000313" key="1">
    <source>
        <dbReference type="EMBL" id="KAL2914868.1"/>
    </source>
</evidence>
<comment type="caution">
    <text evidence="1">The sequence shown here is derived from an EMBL/GenBank/DDBJ whole genome shotgun (WGS) entry which is preliminary data.</text>
</comment>
<accession>A0ABR4N5P0</accession>
<evidence type="ECO:0000313" key="2">
    <source>
        <dbReference type="Proteomes" id="UP001527925"/>
    </source>
</evidence>
<protein>
    <submittedName>
        <fullName evidence="1">Uncharacterized protein</fullName>
    </submittedName>
</protein>
<dbReference type="EMBL" id="JADGIZ020000029">
    <property type="protein sequence ID" value="KAL2914868.1"/>
    <property type="molecule type" value="Genomic_DNA"/>
</dbReference>
<name>A0ABR4N5P0_9FUNG</name>
<reference evidence="1 2" key="1">
    <citation type="submission" date="2023-09" db="EMBL/GenBank/DDBJ databases">
        <title>Pangenome analysis of Batrachochytrium dendrobatidis and related Chytrids.</title>
        <authorList>
            <person name="Yacoub M.N."/>
            <person name="Stajich J.E."/>
            <person name="James T.Y."/>
        </authorList>
    </citation>
    <scope>NUCLEOTIDE SEQUENCE [LARGE SCALE GENOMIC DNA]</scope>
    <source>
        <strain evidence="1 2">JEL0888</strain>
    </source>
</reference>
<dbReference type="Proteomes" id="UP001527925">
    <property type="component" value="Unassembled WGS sequence"/>
</dbReference>